<accession>A0ABV1HB04</accession>
<dbReference type="Pfam" id="PF22398">
    <property type="entry name" value="DUF6978"/>
    <property type="match status" value="1"/>
</dbReference>
<dbReference type="RefSeq" id="WP_353529692.1">
    <property type="nucleotide sequence ID" value="NZ_JBBMEX010000002.1"/>
</dbReference>
<dbReference type="Proteomes" id="UP001454489">
    <property type="component" value="Unassembled WGS sequence"/>
</dbReference>
<gene>
    <name evidence="1" type="ORF">WMO43_02170</name>
</gene>
<sequence>MTNEEYKQLILLKKHFFEEKIELPIAGEKASNPILVLSDSTRDTFLIDTDRKSSITISKKKLQNRHSNSNTIMIRLEIDCKPHMYRDGSLSSRNHIHIFDENYGNRVYDLDGEYGKLFSNINDFTTVFIDFCHMCNINTENVIIQGVM</sequence>
<name>A0ABV1HB04_9FIRM</name>
<reference evidence="1 2" key="1">
    <citation type="submission" date="2024-03" db="EMBL/GenBank/DDBJ databases">
        <title>Human intestinal bacterial collection.</title>
        <authorList>
            <person name="Pauvert C."/>
            <person name="Hitch T.C.A."/>
            <person name="Clavel T."/>
        </authorList>
    </citation>
    <scope>NUCLEOTIDE SEQUENCE [LARGE SCALE GENOMIC DNA]</scope>
    <source>
        <strain evidence="1 2">CLA-AA-H185</strain>
    </source>
</reference>
<evidence type="ECO:0000313" key="1">
    <source>
        <dbReference type="EMBL" id="MEQ2556688.1"/>
    </source>
</evidence>
<dbReference type="InterPro" id="IPR053916">
    <property type="entry name" value="DUF6978"/>
</dbReference>
<keyword evidence="2" id="KW-1185">Reference proteome</keyword>
<evidence type="ECO:0000313" key="2">
    <source>
        <dbReference type="Proteomes" id="UP001454489"/>
    </source>
</evidence>
<dbReference type="EMBL" id="JBBMEX010000002">
    <property type="protein sequence ID" value="MEQ2556688.1"/>
    <property type="molecule type" value="Genomic_DNA"/>
</dbReference>
<protein>
    <submittedName>
        <fullName evidence="1">Uncharacterized protein</fullName>
    </submittedName>
</protein>
<comment type="caution">
    <text evidence="1">The sequence shown here is derived from an EMBL/GenBank/DDBJ whole genome shotgun (WGS) entry which is preliminary data.</text>
</comment>
<proteinExistence type="predicted"/>
<organism evidence="1 2">
    <name type="scientific">Maccoyibacter intestinihominis</name>
    <dbReference type="NCBI Taxonomy" id="3133499"/>
    <lineage>
        <taxon>Bacteria</taxon>
        <taxon>Bacillati</taxon>
        <taxon>Bacillota</taxon>
        <taxon>Clostridia</taxon>
        <taxon>Lachnospirales</taxon>
        <taxon>Lachnospiraceae</taxon>
        <taxon>Maccoyibacter</taxon>
    </lineage>
</organism>